<dbReference type="InterPro" id="IPR037401">
    <property type="entry name" value="SnoaL-like"/>
</dbReference>
<evidence type="ECO:0000313" key="2">
    <source>
        <dbReference type="EMBL" id="ARU06919.1"/>
    </source>
</evidence>
<gene>
    <name evidence="2" type="ORF">CCO03_15920</name>
</gene>
<dbReference type="Gene3D" id="3.10.450.50">
    <property type="match status" value="1"/>
</dbReference>
<dbReference type="EMBL" id="CP021455">
    <property type="protein sequence ID" value="ARU06919.1"/>
    <property type="molecule type" value="Genomic_DNA"/>
</dbReference>
<evidence type="ECO:0000313" key="3">
    <source>
        <dbReference type="Proteomes" id="UP000196138"/>
    </source>
</evidence>
<organism evidence="2 3">
    <name type="scientific">Comamonas serinivorans</name>
    <dbReference type="NCBI Taxonomy" id="1082851"/>
    <lineage>
        <taxon>Bacteria</taxon>
        <taxon>Pseudomonadati</taxon>
        <taxon>Pseudomonadota</taxon>
        <taxon>Betaproteobacteria</taxon>
        <taxon>Burkholderiales</taxon>
        <taxon>Comamonadaceae</taxon>
        <taxon>Comamonas</taxon>
    </lineage>
</organism>
<protein>
    <submittedName>
        <fullName evidence="2">Steroid delta-isomerase</fullName>
    </submittedName>
</protein>
<dbReference type="Pfam" id="PF12680">
    <property type="entry name" value="SnoaL_2"/>
    <property type="match status" value="1"/>
</dbReference>
<dbReference type="GO" id="GO:0016853">
    <property type="term" value="F:isomerase activity"/>
    <property type="evidence" value="ECO:0007669"/>
    <property type="project" value="UniProtKB-KW"/>
</dbReference>
<keyword evidence="3" id="KW-1185">Reference proteome</keyword>
<sequence>MTAVAERYVQALNQGDLDAVMALFAADACVEDPVGSEPRRGTEAIRGFFQRVTSTPMTVVHDGEPRAVANEVAFGLKLSFTRDGKHTTLSVIDHFRFNADGDIVAMRAFFGPQNIHVA</sequence>
<dbReference type="InterPro" id="IPR032710">
    <property type="entry name" value="NTF2-like_dom_sf"/>
</dbReference>
<proteinExistence type="predicted"/>
<name>A0A1Y0EU44_9BURK</name>
<feature type="domain" description="SnoaL-like" evidence="1">
    <location>
        <begin position="5"/>
        <end position="105"/>
    </location>
</feature>
<dbReference type="SUPFAM" id="SSF54427">
    <property type="entry name" value="NTF2-like"/>
    <property type="match status" value="1"/>
</dbReference>
<accession>A0A1Y0EU44</accession>
<dbReference type="KEGG" id="cser:CCO03_15920"/>
<dbReference type="OrthoDB" id="459617at2"/>
<dbReference type="Proteomes" id="UP000196138">
    <property type="component" value="Chromosome"/>
</dbReference>
<reference evidence="2 3" key="1">
    <citation type="submission" date="2017-05" db="EMBL/GenBank/DDBJ databases">
        <authorList>
            <person name="Song R."/>
            <person name="Chenine A.L."/>
            <person name="Ruprecht R.M."/>
        </authorList>
    </citation>
    <scope>NUCLEOTIDE SEQUENCE [LARGE SCALE GENOMIC DNA]</scope>
    <source>
        <strain evidence="2 3">DSM 26136</strain>
    </source>
</reference>
<keyword evidence="2" id="KW-0413">Isomerase</keyword>
<dbReference type="AlphaFoldDB" id="A0A1Y0EU44"/>
<evidence type="ECO:0000259" key="1">
    <source>
        <dbReference type="Pfam" id="PF12680"/>
    </source>
</evidence>